<comment type="caution">
    <text evidence="10">The sequence shown here is derived from an EMBL/GenBank/DDBJ whole genome shotgun (WGS) entry which is preliminary data.</text>
</comment>
<evidence type="ECO:0000256" key="5">
    <source>
        <dbReference type="HAMAP-Rule" id="MF_01629"/>
    </source>
</evidence>
<evidence type="ECO:0000313" key="11">
    <source>
        <dbReference type="Proteomes" id="UP000028521"/>
    </source>
</evidence>
<dbReference type="Pfam" id="PF10590">
    <property type="entry name" value="PNP_phzG_C"/>
    <property type="match status" value="1"/>
</dbReference>
<dbReference type="UniPathway" id="UPA01068">
    <property type="reaction ID" value="UER00304"/>
</dbReference>
<dbReference type="eggNOG" id="COG0259">
    <property type="taxonomic scope" value="Bacteria"/>
</dbReference>
<gene>
    <name evidence="5" type="primary">pdxH</name>
    <name evidence="10" type="ORF">IA57_00030</name>
</gene>
<dbReference type="PROSITE" id="PS01064">
    <property type="entry name" value="PYRIDOX_OXIDASE"/>
    <property type="match status" value="1"/>
</dbReference>
<comment type="caution">
    <text evidence="5">Lacks conserved residue(s) required for the propagation of feature annotation.</text>
</comment>
<dbReference type="InterPro" id="IPR000659">
    <property type="entry name" value="Pyridox_Oxase"/>
</dbReference>
<comment type="catalytic activity">
    <reaction evidence="5">
        <text>pyridoxine 5'-phosphate + O2 = pyridoxal 5'-phosphate + H2O2</text>
        <dbReference type="Rhea" id="RHEA:15149"/>
        <dbReference type="ChEBI" id="CHEBI:15379"/>
        <dbReference type="ChEBI" id="CHEBI:16240"/>
        <dbReference type="ChEBI" id="CHEBI:58589"/>
        <dbReference type="ChEBI" id="CHEBI:597326"/>
        <dbReference type="EC" id="1.4.3.5"/>
    </reaction>
</comment>
<name>A0A084TMY2_9FLAO</name>
<dbReference type="AlphaFoldDB" id="A0A084TMY2"/>
<comment type="pathway">
    <text evidence="5">Cofactor metabolism; pyridoxal 5'-phosphate salvage; pyridoxal 5'-phosphate from pyridoxine 5'-phosphate: step 1/1.</text>
</comment>
<dbReference type="HAMAP" id="MF_01629">
    <property type="entry name" value="PdxH"/>
    <property type="match status" value="1"/>
</dbReference>
<organism evidence="10 11">
    <name type="scientific">Mangrovimonas yunxiaonensis</name>
    <dbReference type="NCBI Taxonomy" id="1197477"/>
    <lineage>
        <taxon>Bacteria</taxon>
        <taxon>Pseudomonadati</taxon>
        <taxon>Bacteroidota</taxon>
        <taxon>Flavobacteriia</taxon>
        <taxon>Flavobacteriales</taxon>
        <taxon>Flavobacteriaceae</taxon>
        <taxon>Mangrovimonas</taxon>
    </lineage>
</organism>
<dbReference type="PIRSF" id="PIRSF000190">
    <property type="entry name" value="Pyd_amn-ph_oxd"/>
    <property type="match status" value="1"/>
</dbReference>
<feature type="binding site" evidence="5 7">
    <location>
        <position position="197"/>
    </location>
    <ligand>
        <name>FMN</name>
        <dbReference type="ChEBI" id="CHEBI:58210"/>
    </ligand>
</feature>
<keyword evidence="2 5" id="KW-0285">Flavoprotein</keyword>
<feature type="domain" description="Pyridoxine 5'-phosphate oxidase dimerisation C-terminal" evidence="9">
    <location>
        <begin position="174"/>
        <end position="216"/>
    </location>
</feature>
<feature type="binding site" evidence="6">
    <location>
        <begin position="9"/>
        <end position="12"/>
    </location>
    <ligand>
        <name>substrate</name>
    </ligand>
</feature>
<dbReference type="EC" id="1.4.3.5" evidence="5"/>
<keyword evidence="3 5" id="KW-0288">FMN</keyword>
<comment type="function">
    <text evidence="5">Catalyzes the oxidation of either pyridoxine 5'-phosphate (PNP) or pyridoxamine 5'-phosphate (PMP) into pyridoxal 5'-phosphate (PLP).</text>
</comment>
<comment type="pathway">
    <text evidence="5">Cofactor metabolism; pyridoxal 5'-phosphate salvage; pyridoxal 5'-phosphate from pyridoxamine 5'-phosphate: step 1/1.</text>
</comment>
<dbReference type="STRING" id="1197477.IA57_00030"/>
<evidence type="ECO:0000256" key="1">
    <source>
        <dbReference type="ARBA" id="ARBA00007301"/>
    </source>
</evidence>
<feature type="binding site" evidence="5 6">
    <location>
        <position position="133"/>
    </location>
    <ligand>
        <name>substrate</name>
    </ligand>
</feature>
<feature type="binding site" evidence="5 6">
    <location>
        <position position="125"/>
    </location>
    <ligand>
        <name>substrate</name>
    </ligand>
</feature>
<evidence type="ECO:0000259" key="8">
    <source>
        <dbReference type="Pfam" id="PF01243"/>
    </source>
</evidence>
<dbReference type="NCBIfam" id="TIGR00558">
    <property type="entry name" value="pdxH"/>
    <property type="match status" value="1"/>
</dbReference>
<comment type="subunit">
    <text evidence="5">Homodimer.</text>
</comment>
<evidence type="ECO:0000313" key="10">
    <source>
        <dbReference type="EMBL" id="KFB02068.1"/>
    </source>
</evidence>
<feature type="binding site" evidence="5 6">
    <location>
        <position position="68"/>
    </location>
    <ligand>
        <name>substrate</name>
    </ligand>
</feature>
<keyword evidence="5" id="KW-0664">Pyridoxine biosynthesis</keyword>
<evidence type="ECO:0000256" key="2">
    <source>
        <dbReference type="ARBA" id="ARBA00022630"/>
    </source>
</evidence>
<reference evidence="10 11" key="1">
    <citation type="journal article" date="2014" name="Genome Announc.">
        <title>Draft Genome Sequence of the Algicidal Bacterium Mangrovimonas yunxiaonensis Strain LY01.</title>
        <authorList>
            <person name="Li Y."/>
            <person name="Zhu H."/>
            <person name="Li C."/>
            <person name="Zhang H."/>
            <person name="Chen Z."/>
            <person name="Zheng W."/>
            <person name="Xu H."/>
            <person name="Zheng T."/>
        </authorList>
    </citation>
    <scope>NUCLEOTIDE SEQUENCE [LARGE SCALE GENOMIC DNA]</scope>
    <source>
        <strain evidence="10 11">LY01</strain>
    </source>
</reference>
<accession>A0A084TMY2</accession>
<feature type="binding site" evidence="5 7">
    <location>
        <begin position="142"/>
        <end position="143"/>
    </location>
    <ligand>
        <name>FMN</name>
        <dbReference type="ChEBI" id="CHEBI:58210"/>
    </ligand>
</feature>
<dbReference type="Gene3D" id="2.30.110.10">
    <property type="entry name" value="Electron Transport, Fmn-binding Protein, Chain A"/>
    <property type="match status" value="1"/>
</dbReference>
<dbReference type="InterPro" id="IPR012349">
    <property type="entry name" value="Split_barrel_FMN-bd"/>
</dbReference>
<dbReference type="EMBL" id="JPFK01000002">
    <property type="protein sequence ID" value="KFB02068.1"/>
    <property type="molecule type" value="Genomic_DNA"/>
</dbReference>
<evidence type="ECO:0000256" key="6">
    <source>
        <dbReference type="PIRSR" id="PIRSR000190-1"/>
    </source>
</evidence>
<dbReference type="GO" id="GO:0008615">
    <property type="term" value="P:pyridoxine biosynthetic process"/>
    <property type="evidence" value="ECO:0007669"/>
    <property type="project" value="UniProtKB-UniRule"/>
</dbReference>
<comment type="similarity">
    <text evidence="1 5">Belongs to the pyridoxamine 5'-phosphate oxidase family.</text>
</comment>
<sequence length="216" mass="24832">MDRDLGSYRRSYEKHSLTKAETPSDPMVLFNAWFKDVEEQFSEVEANAMTLSTIGASGFPESRIVLLKHIMDGHFVFFTNYNSHKGASILNNPKVCLSFFWPGLERQVIIKGQAKKTSNAVNDEYFYSRPKGSQLGAWVSNQSEVVKNRSVLDTKLEALEAEYANKSIERPSWWGGYMVLPLELEFWQGRPNRLHDRIVYTKNEETGEWGKNRLSP</sequence>
<feature type="binding site" evidence="5 7">
    <location>
        <begin position="78"/>
        <end position="79"/>
    </location>
    <ligand>
        <name>FMN</name>
        <dbReference type="ChEBI" id="CHEBI:58210"/>
    </ligand>
</feature>
<feature type="binding site" evidence="5 7">
    <location>
        <position position="85"/>
    </location>
    <ligand>
        <name>FMN</name>
        <dbReference type="ChEBI" id="CHEBI:58210"/>
    </ligand>
</feature>
<dbReference type="Pfam" id="PF01243">
    <property type="entry name" value="PNPOx_N"/>
    <property type="match status" value="1"/>
</dbReference>
<dbReference type="NCBIfam" id="NF004231">
    <property type="entry name" value="PRK05679.1"/>
    <property type="match status" value="1"/>
</dbReference>
<comment type="cofactor">
    <cofactor evidence="5 7">
        <name>FMN</name>
        <dbReference type="ChEBI" id="CHEBI:58210"/>
    </cofactor>
    <text evidence="5 7">Binds 1 FMN per subunit.</text>
</comment>
<feature type="binding site" evidence="5 6">
    <location>
        <begin position="193"/>
        <end position="195"/>
    </location>
    <ligand>
        <name>substrate</name>
    </ligand>
</feature>
<keyword evidence="11" id="KW-1185">Reference proteome</keyword>
<comment type="catalytic activity">
    <reaction evidence="5">
        <text>pyridoxamine 5'-phosphate + O2 + H2O = pyridoxal 5'-phosphate + H2O2 + NH4(+)</text>
        <dbReference type="Rhea" id="RHEA:15817"/>
        <dbReference type="ChEBI" id="CHEBI:15377"/>
        <dbReference type="ChEBI" id="CHEBI:15379"/>
        <dbReference type="ChEBI" id="CHEBI:16240"/>
        <dbReference type="ChEBI" id="CHEBI:28938"/>
        <dbReference type="ChEBI" id="CHEBI:58451"/>
        <dbReference type="ChEBI" id="CHEBI:597326"/>
        <dbReference type="EC" id="1.4.3.5"/>
    </reaction>
</comment>
<dbReference type="GO" id="GO:0004733">
    <property type="term" value="F:pyridoxamine phosphate oxidase activity"/>
    <property type="evidence" value="ECO:0007669"/>
    <property type="project" value="UniProtKB-UniRule"/>
</dbReference>
<dbReference type="InterPro" id="IPR019576">
    <property type="entry name" value="Pyridoxamine_oxidase_dimer_C"/>
</dbReference>
<keyword evidence="4 5" id="KW-0560">Oxidoreductase</keyword>
<evidence type="ECO:0000256" key="4">
    <source>
        <dbReference type="ARBA" id="ARBA00023002"/>
    </source>
</evidence>
<feature type="binding site" evidence="5 6">
    <location>
        <position position="129"/>
    </location>
    <ligand>
        <name>substrate</name>
    </ligand>
</feature>
<dbReference type="Proteomes" id="UP000028521">
    <property type="component" value="Unassembled WGS sequence"/>
</dbReference>
<reference evidence="11" key="2">
    <citation type="submission" date="2014-07" db="EMBL/GenBank/DDBJ databases">
        <title>Genome sequence of Mangrovimonas yunxiaonensis.</title>
        <authorList>
            <person name="Li Y."/>
            <person name="Zheng T."/>
        </authorList>
    </citation>
    <scope>NUCLEOTIDE SEQUENCE [LARGE SCALE GENOMIC DNA]</scope>
    <source>
        <strain evidence="11">LY01</strain>
    </source>
</reference>
<proteinExistence type="inferred from homology"/>
<dbReference type="OrthoDB" id="9780392at2"/>
<feature type="domain" description="Pyridoxamine 5'-phosphate oxidase N-terminal" evidence="8">
    <location>
        <begin position="45"/>
        <end position="159"/>
    </location>
</feature>
<dbReference type="RefSeq" id="WP_036117557.1">
    <property type="nucleotide sequence ID" value="NZ_BMET01000008.1"/>
</dbReference>
<feature type="binding site" evidence="5 7">
    <location>
        <position position="187"/>
    </location>
    <ligand>
        <name>FMN</name>
        <dbReference type="ChEBI" id="CHEBI:58210"/>
    </ligand>
</feature>
<dbReference type="InterPro" id="IPR011576">
    <property type="entry name" value="Pyridox_Oxase_N"/>
</dbReference>
<protein>
    <recommendedName>
        <fullName evidence="5">Pyridoxine/pyridoxamine 5'-phosphate oxidase</fullName>
        <ecNumber evidence="5">1.4.3.5</ecNumber>
    </recommendedName>
    <alternativeName>
        <fullName evidence="5">PNP/PMP oxidase</fullName>
        <shortName evidence="5">PNPOx</shortName>
    </alternativeName>
    <alternativeName>
        <fullName evidence="5">Pyridoxal 5'-phosphate synthase</fullName>
    </alternativeName>
</protein>
<evidence type="ECO:0000259" key="9">
    <source>
        <dbReference type="Pfam" id="PF10590"/>
    </source>
</evidence>
<dbReference type="SUPFAM" id="SSF50475">
    <property type="entry name" value="FMN-binding split barrel"/>
    <property type="match status" value="1"/>
</dbReference>
<dbReference type="GO" id="GO:0010181">
    <property type="term" value="F:FMN binding"/>
    <property type="evidence" value="ECO:0007669"/>
    <property type="project" value="UniProtKB-UniRule"/>
</dbReference>
<dbReference type="PANTHER" id="PTHR10851:SF0">
    <property type="entry name" value="PYRIDOXINE-5'-PHOSPHATE OXIDASE"/>
    <property type="match status" value="1"/>
</dbReference>
<evidence type="ECO:0000256" key="3">
    <source>
        <dbReference type="ARBA" id="ARBA00022643"/>
    </source>
</evidence>
<evidence type="ECO:0000256" key="7">
    <source>
        <dbReference type="PIRSR" id="PIRSR000190-2"/>
    </source>
</evidence>
<feature type="binding site" evidence="5 7">
    <location>
        <position position="107"/>
    </location>
    <ligand>
        <name>FMN</name>
        <dbReference type="ChEBI" id="CHEBI:58210"/>
    </ligand>
</feature>
<dbReference type="InterPro" id="IPR019740">
    <property type="entry name" value="Pyridox_Oxase_CS"/>
</dbReference>
<feature type="binding site" evidence="5 7">
    <location>
        <begin position="63"/>
        <end position="68"/>
    </location>
    <ligand>
        <name>FMN</name>
        <dbReference type="ChEBI" id="CHEBI:58210"/>
    </ligand>
</feature>
<dbReference type="PANTHER" id="PTHR10851">
    <property type="entry name" value="PYRIDOXINE-5-PHOSPHATE OXIDASE"/>
    <property type="match status" value="1"/>
</dbReference>